<reference evidence="3" key="1">
    <citation type="submission" date="2024-03" db="EMBL/GenBank/DDBJ databases">
        <title>Chitinophaga horti sp. nov., isolated from garden soil.</title>
        <authorList>
            <person name="Lee D.S."/>
            <person name="Han D.M."/>
            <person name="Baek J.H."/>
            <person name="Choi D.G."/>
            <person name="Jeon J.H."/>
            <person name="Jeon C.O."/>
        </authorList>
    </citation>
    <scope>NUCLEOTIDE SEQUENCE [LARGE SCALE GENOMIC DNA]</scope>
    <source>
        <strain evidence="3">GPA1</strain>
    </source>
</reference>
<keyword evidence="3" id="KW-1185">Reference proteome</keyword>
<proteinExistence type="predicted"/>
<accession>A0ABZ2YIU7</accession>
<feature type="region of interest" description="Disordered" evidence="1">
    <location>
        <begin position="62"/>
        <end position="81"/>
    </location>
</feature>
<organism evidence="2 3">
    <name type="scientific">Chitinophaga pollutisoli</name>
    <dbReference type="NCBI Taxonomy" id="3133966"/>
    <lineage>
        <taxon>Bacteria</taxon>
        <taxon>Pseudomonadati</taxon>
        <taxon>Bacteroidota</taxon>
        <taxon>Chitinophagia</taxon>
        <taxon>Chitinophagales</taxon>
        <taxon>Chitinophagaceae</taxon>
        <taxon>Chitinophaga</taxon>
    </lineage>
</organism>
<evidence type="ECO:0000313" key="2">
    <source>
        <dbReference type="EMBL" id="WZN39624.1"/>
    </source>
</evidence>
<evidence type="ECO:0000313" key="3">
    <source>
        <dbReference type="Proteomes" id="UP001485459"/>
    </source>
</evidence>
<dbReference type="Proteomes" id="UP001485459">
    <property type="component" value="Chromosome"/>
</dbReference>
<sequence length="81" mass="8726">MQLRRILTWIGAFVALTAVAAWAVPLLNGGIVAEPLRHRGKVHIRKDGGKYTLIRNGKPFFVQGASGRGTSPSSPHPAEIL</sequence>
<dbReference type="RefSeq" id="WP_341834602.1">
    <property type="nucleotide sequence ID" value="NZ_CP149822.1"/>
</dbReference>
<name>A0ABZ2YIU7_9BACT</name>
<protein>
    <submittedName>
        <fullName evidence="2">Uncharacterized protein</fullName>
    </submittedName>
</protein>
<gene>
    <name evidence="2" type="ORF">WJU16_16610</name>
</gene>
<evidence type="ECO:0000256" key="1">
    <source>
        <dbReference type="SAM" id="MobiDB-lite"/>
    </source>
</evidence>
<dbReference type="EMBL" id="CP149822">
    <property type="protein sequence ID" value="WZN39624.1"/>
    <property type="molecule type" value="Genomic_DNA"/>
</dbReference>